<organism evidence="3 4">
    <name type="scientific">Turnera subulata</name>
    <dbReference type="NCBI Taxonomy" id="218843"/>
    <lineage>
        <taxon>Eukaryota</taxon>
        <taxon>Viridiplantae</taxon>
        <taxon>Streptophyta</taxon>
        <taxon>Embryophyta</taxon>
        <taxon>Tracheophyta</taxon>
        <taxon>Spermatophyta</taxon>
        <taxon>Magnoliopsida</taxon>
        <taxon>eudicotyledons</taxon>
        <taxon>Gunneridae</taxon>
        <taxon>Pentapetalae</taxon>
        <taxon>rosids</taxon>
        <taxon>fabids</taxon>
        <taxon>Malpighiales</taxon>
        <taxon>Passifloraceae</taxon>
        <taxon>Turnera</taxon>
    </lineage>
</organism>
<protein>
    <recommendedName>
        <fullName evidence="5">Pentacotripeptide-repeat region of PRORP domain-containing protein</fullName>
    </recommendedName>
</protein>
<dbReference type="InterPro" id="IPR046960">
    <property type="entry name" value="PPR_At4g14850-like_plant"/>
</dbReference>
<name>A0A9Q0JAX3_9ROSI</name>
<dbReference type="GO" id="GO:0009451">
    <property type="term" value="P:RNA modification"/>
    <property type="evidence" value="ECO:0007669"/>
    <property type="project" value="InterPro"/>
</dbReference>
<dbReference type="FunFam" id="1.25.40.10:FF:000184">
    <property type="entry name" value="Pentatricopeptide repeat-containing protein, chloroplastic"/>
    <property type="match status" value="1"/>
</dbReference>
<sequence>MGYARKVFDQIPHPNNVSVWNSMFRGYAQNELDEEVMALFKRMKRMDLMPNCFSLPVVLKSCMKMGAFREGEVLHCFVMKSGFKANPFVGTVLIDMYSSGGVIGAAYRVFGEMVERNVVAWTTMINGYISCRDLVTARRLFDLAPERDVVLWNTMISGYIEDGDMVRARGLFDKMPSKDVMSWNTVLNGYAYSGDIEAFEKLFEEMPERNVFSWNGLIGGYARNGRFFEVLNAFKRMLVDGNVTPNDATMVSVLSACARLGALDLGKWVHVYAESEGYKGNLYVGNALIDMYAKCGTVENAIGVFKSMHKKDLISWNTIICGLAAHGWGAEALRLFSQMRKDGEKPDGITFIGILSACTHLGLVEEGLAYFQSMKDDYAIVPQIEHYGCVVDLLARAGHIDQAMDFVMTMPMEADAVIWAALLGACRIHKNVELAELALKNLIEFEPKNPANYVMLSNIYGDLGMWKDVARLKVSMRDTGFKKEPGCSLIEVNDGVFEFYSLDERHPEREGIYGALKGLTKLLRSFGYAFDFMDLAQ</sequence>
<comment type="caution">
    <text evidence="3">The sequence shown here is derived from an EMBL/GenBank/DDBJ whole genome shotgun (WGS) entry which is preliminary data.</text>
</comment>
<dbReference type="Pfam" id="PF01535">
    <property type="entry name" value="PPR"/>
    <property type="match status" value="6"/>
</dbReference>
<feature type="repeat" description="PPR" evidence="2">
    <location>
        <begin position="148"/>
        <end position="178"/>
    </location>
</feature>
<dbReference type="Proteomes" id="UP001141552">
    <property type="component" value="Unassembled WGS sequence"/>
</dbReference>
<dbReference type="Gene3D" id="1.25.40.10">
    <property type="entry name" value="Tetratricopeptide repeat domain"/>
    <property type="match status" value="4"/>
</dbReference>
<proteinExistence type="predicted"/>
<evidence type="ECO:0000256" key="1">
    <source>
        <dbReference type="ARBA" id="ARBA00022737"/>
    </source>
</evidence>
<dbReference type="AlphaFoldDB" id="A0A9Q0JAX3"/>
<dbReference type="InterPro" id="IPR011990">
    <property type="entry name" value="TPR-like_helical_dom_sf"/>
</dbReference>
<dbReference type="PANTHER" id="PTHR47926:SF371">
    <property type="entry name" value="TETRATRICOPEPTIDE REPEAT-LIKE SUPERFAMILY PROTEIN"/>
    <property type="match status" value="1"/>
</dbReference>
<dbReference type="Pfam" id="PF20431">
    <property type="entry name" value="E_motif"/>
    <property type="match status" value="1"/>
</dbReference>
<dbReference type="InterPro" id="IPR046848">
    <property type="entry name" value="E_motif"/>
</dbReference>
<feature type="repeat" description="PPR" evidence="2">
    <location>
        <begin position="312"/>
        <end position="346"/>
    </location>
</feature>
<dbReference type="NCBIfam" id="TIGR00756">
    <property type="entry name" value="PPR"/>
    <property type="match status" value="6"/>
</dbReference>
<evidence type="ECO:0000313" key="4">
    <source>
        <dbReference type="Proteomes" id="UP001141552"/>
    </source>
</evidence>
<dbReference type="InterPro" id="IPR002885">
    <property type="entry name" value="PPR_rpt"/>
</dbReference>
<gene>
    <name evidence="3" type="ORF">Tsubulata_013690</name>
</gene>
<dbReference type="PANTHER" id="PTHR47926">
    <property type="entry name" value="PENTATRICOPEPTIDE REPEAT-CONTAINING PROTEIN"/>
    <property type="match status" value="1"/>
</dbReference>
<evidence type="ECO:0000313" key="3">
    <source>
        <dbReference type="EMBL" id="KAJ4834542.1"/>
    </source>
</evidence>
<feature type="repeat" description="PPR" evidence="2">
    <location>
        <begin position="281"/>
        <end position="311"/>
    </location>
</feature>
<feature type="repeat" description="PPR" evidence="2">
    <location>
        <begin position="16"/>
        <end position="50"/>
    </location>
</feature>
<evidence type="ECO:0000256" key="2">
    <source>
        <dbReference type="PROSITE-ProRule" id="PRU00708"/>
    </source>
</evidence>
<keyword evidence="1" id="KW-0677">Repeat</keyword>
<dbReference type="PROSITE" id="PS51375">
    <property type="entry name" value="PPR"/>
    <property type="match status" value="5"/>
</dbReference>
<dbReference type="EMBL" id="JAKUCV010004681">
    <property type="protein sequence ID" value="KAJ4834542.1"/>
    <property type="molecule type" value="Genomic_DNA"/>
</dbReference>
<reference evidence="3" key="1">
    <citation type="submission" date="2022-02" db="EMBL/GenBank/DDBJ databases">
        <authorList>
            <person name="Henning P.M."/>
            <person name="McCubbin A.G."/>
            <person name="Shore J.S."/>
        </authorList>
    </citation>
    <scope>NUCLEOTIDE SEQUENCE</scope>
    <source>
        <strain evidence="3">F60SS</strain>
        <tissue evidence="3">Leaves</tissue>
    </source>
</reference>
<accession>A0A9Q0JAX3</accession>
<dbReference type="Pfam" id="PF13041">
    <property type="entry name" value="PPR_2"/>
    <property type="match status" value="1"/>
</dbReference>
<dbReference type="GO" id="GO:0003723">
    <property type="term" value="F:RNA binding"/>
    <property type="evidence" value="ECO:0007669"/>
    <property type="project" value="InterPro"/>
</dbReference>
<keyword evidence="4" id="KW-1185">Reference proteome</keyword>
<feature type="repeat" description="PPR" evidence="2">
    <location>
        <begin position="179"/>
        <end position="213"/>
    </location>
</feature>
<reference evidence="3" key="2">
    <citation type="journal article" date="2023" name="Plants (Basel)">
        <title>Annotation of the Turnera subulata (Passifloraceae) Draft Genome Reveals the S-Locus Evolved after the Divergence of Turneroideae from Passifloroideae in a Stepwise Manner.</title>
        <authorList>
            <person name="Henning P.M."/>
            <person name="Roalson E.H."/>
            <person name="Mir W."/>
            <person name="McCubbin A.G."/>
            <person name="Shore J.S."/>
        </authorList>
    </citation>
    <scope>NUCLEOTIDE SEQUENCE</scope>
    <source>
        <strain evidence="3">F60SS</strain>
    </source>
</reference>
<dbReference type="OrthoDB" id="185373at2759"/>
<evidence type="ECO:0008006" key="5">
    <source>
        <dbReference type="Google" id="ProtNLM"/>
    </source>
</evidence>
<dbReference type="FunFam" id="1.25.40.10:FF:003137">
    <property type="entry name" value="Uncharacterized protein"/>
    <property type="match status" value="1"/>
</dbReference>